<comment type="caution">
    <text evidence="1">The sequence shown here is derived from an EMBL/GenBank/DDBJ whole genome shotgun (WGS) entry which is preliminary data.</text>
</comment>
<keyword evidence="2" id="KW-1185">Reference proteome</keyword>
<sequence length="152" mass="17481">MHVMSKYIDTYRATVAALEDYVAMQHILQTTDQAIKDKAEKLYWFNIPAPEGMPPVRNPKASEDSIAAGTDRVDAYQQRYAQAREYRDWFLSSWGTLGEDDRFVLDTFFFAADDVSQEDRLRAVADRFFVERTTAHAKKSRAVRRLASALYG</sequence>
<reference evidence="1 2" key="1">
    <citation type="submission" date="2017-01" db="EMBL/GenBank/DDBJ databases">
        <authorList>
            <person name="Varghese N."/>
            <person name="Submissions S."/>
        </authorList>
    </citation>
    <scope>NUCLEOTIDE SEQUENCE [LARGE SCALE GENOMIC DNA]</scope>
    <source>
        <strain evidence="1 2">DSM 44280</strain>
    </source>
</reference>
<dbReference type="RefSeq" id="WP_063937407.1">
    <property type="nucleotide sequence ID" value="NZ_CALTUA010000002.1"/>
</dbReference>
<dbReference type="EMBL" id="FTMH01000005">
    <property type="protein sequence ID" value="SIQ07147.1"/>
    <property type="molecule type" value="Genomic_DNA"/>
</dbReference>
<evidence type="ECO:0000313" key="1">
    <source>
        <dbReference type="EMBL" id="SIQ07147.1"/>
    </source>
</evidence>
<accession>A0A9X8WH06</accession>
<proteinExistence type="predicted"/>
<dbReference type="AlphaFoldDB" id="A0A9X8WH06"/>
<organism evidence="1 2">
    <name type="scientific">Corynebacterium afermentans</name>
    <dbReference type="NCBI Taxonomy" id="38286"/>
    <lineage>
        <taxon>Bacteria</taxon>
        <taxon>Bacillati</taxon>
        <taxon>Actinomycetota</taxon>
        <taxon>Actinomycetes</taxon>
        <taxon>Mycobacteriales</taxon>
        <taxon>Corynebacteriaceae</taxon>
        <taxon>Corynebacterium</taxon>
    </lineage>
</organism>
<dbReference type="Proteomes" id="UP000185547">
    <property type="component" value="Unassembled WGS sequence"/>
</dbReference>
<gene>
    <name evidence="1" type="ORF">SAMN05421802_105118</name>
</gene>
<evidence type="ECO:0000313" key="2">
    <source>
        <dbReference type="Proteomes" id="UP000185547"/>
    </source>
</evidence>
<name>A0A9X8WH06_9CORY</name>
<protein>
    <submittedName>
        <fullName evidence="1">Uncharacterized protein</fullName>
    </submittedName>
</protein>
<dbReference type="OrthoDB" id="3252602at2"/>